<gene>
    <name evidence="1" type="ORF">EMCG_06141</name>
</gene>
<name>A0A0G2ID16_9EURO</name>
<dbReference type="AlphaFoldDB" id="A0A0G2ID16"/>
<proteinExistence type="predicted"/>
<evidence type="ECO:0000313" key="2">
    <source>
        <dbReference type="Proteomes" id="UP000034164"/>
    </source>
</evidence>
<comment type="caution">
    <text evidence="1">The sequence shown here is derived from an EMBL/GenBank/DDBJ whole genome shotgun (WGS) entry which is preliminary data.</text>
</comment>
<evidence type="ECO:0000313" key="1">
    <source>
        <dbReference type="EMBL" id="KKZ68180.1"/>
    </source>
</evidence>
<accession>A0A0G2ID16</accession>
<dbReference type="OrthoDB" id="10587406at2759"/>
<dbReference type="EMBL" id="LCZI01000143">
    <property type="protein sequence ID" value="KKZ68180.1"/>
    <property type="molecule type" value="Genomic_DNA"/>
</dbReference>
<protein>
    <submittedName>
        <fullName evidence="1">Uncharacterized protein</fullName>
    </submittedName>
</protein>
<dbReference type="Proteomes" id="UP000034164">
    <property type="component" value="Unassembled WGS sequence"/>
</dbReference>
<sequence length="60" mass="6308">MTESGVLTPSAKSVLLGFAGGVSTLESLAPVAVSLRSMVCRLQCAVRIRRRSSQTGLMVK</sequence>
<reference evidence="2" key="1">
    <citation type="journal article" date="2015" name="PLoS Genet.">
        <title>The dynamic genome and transcriptome of the human fungal pathogen Blastomyces and close relative Emmonsia.</title>
        <authorList>
            <person name="Munoz J.F."/>
            <person name="Gauthier G.M."/>
            <person name="Desjardins C.A."/>
            <person name="Gallo J.E."/>
            <person name="Holder J."/>
            <person name="Sullivan T.D."/>
            <person name="Marty A.J."/>
            <person name="Carmen J.C."/>
            <person name="Chen Z."/>
            <person name="Ding L."/>
            <person name="Gujja S."/>
            <person name="Magrini V."/>
            <person name="Misas E."/>
            <person name="Mitreva M."/>
            <person name="Priest M."/>
            <person name="Saif S."/>
            <person name="Whiston E.A."/>
            <person name="Young S."/>
            <person name="Zeng Q."/>
            <person name="Goldman W.E."/>
            <person name="Mardis E.R."/>
            <person name="Taylor J.W."/>
            <person name="McEwen J.G."/>
            <person name="Clay O.K."/>
            <person name="Klein B.S."/>
            <person name="Cuomo C.A."/>
        </authorList>
    </citation>
    <scope>NUCLEOTIDE SEQUENCE [LARGE SCALE GENOMIC DNA]</scope>
    <source>
        <strain evidence="2">UAMH 3008</strain>
    </source>
</reference>
<organism evidence="1 2">
    <name type="scientific">[Emmonsia] crescens</name>
    <dbReference type="NCBI Taxonomy" id="73230"/>
    <lineage>
        <taxon>Eukaryota</taxon>
        <taxon>Fungi</taxon>
        <taxon>Dikarya</taxon>
        <taxon>Ascomycota</taxon>
        <taxon>Pezizomycotina</taxon>
        <taxon>Eurotiomycetes</taxon>
        <taxon>Eurotiomycetidae</taxon>
        <taxon>Onygenales</taxon>
        <taxon>Ajellomycetaceae</taxon>
        <taxon>Emergomyces</taxon>
    </lineage>
</organism>
<dbReference type="VEuPathDB" id="FungiDB:EMCG_06141"/>